<reference evidence="3" key="1">
    <citation type="journal article" date="2014" name="Front. Microbiol.">
        <title>High frequency of phylogenetically diverse reductive dehalogenase-homologous genes in deep subseafloor sedimentary metagenomes.</title>
        <authorList>
            <person name="Kawai M."/>
            <person name="Futagami T."/>
            <person name="Toyoda A."/>
            <person name="Takaki Y."/>
            <person name="Nishi S."/>
            <person name="Hori S."/>
            <person name="Arai W."/>
            <person name="Tsubouchi T."/>
            <person name="Morono Y."/>
            <person name="Uchiyama I."/>
            <person name="Ito T."/>
            <person name="Fujiyama A."/>
            <person name="Inagaki F."/>
            <person name="Takami H."/>
        </authorList>
    </citation>
    <scope>NUCLEOTIDE SEQUENCE</scope>
    <source>
        <strain evidence="3">Expedition CK06-06</strain>
    </source>
</reference>
<evidence type="ECO:0000313" key="3">
    <source>
        <dbReference type="EMBL" id="GAH09346.1"/>
    </source>
</evidence>
<dbReference type="GO" id="GO:0004315">
    <property type="term" value="F:3-oxoacyl-[acyl-carrier-protein] synthase activity"/>
    <property type="evidence" value="ECO:0007669"/>
    <property type="project" value="TreeGrafter"/>
</dbReference>
<dbReference type="InterPro" id="IPR020841">
    <property type="entry name" value="PKS_Beta-ketoAc_synthase_dom"/>
</dbReference>
<proteinExistence type="predicted"/>
<dbReference type="PROSITE" id="PS52004">
    <property type="entry name" value="KS3_2"/>
    <property type="match status" value="1"/>
</dbReference>
<dbReference type="PANTHER" id="PTHR11712:SF336">
    <property type="entry name" value="3-OXOACYL-[ACYL-CARRIER-PROTEIN] SYNTHASE, MITOCHONDRIAL"/>
    <property type="match status" value="1"/>
</dbReference>
<protein>
    <recommendedName>
        <fullName evidence="2">Ketosynthase family 3 (KS3) domain-containing protein</fullName>
    </recommendedName>
</protein>
<dbReference type="AlphaFoldDB" id="X1CLR0"/>
<name>X1CLR0_9ZZZZ</name>
<dbReference type="Gene3D" id="3.40.47.10">
    <property type="match status" value="1"/>
</dbReference>
<feature type="domain" description="Ketosynthase family 3 (KS3)" evidence="2">
    <location>
        <begin position="1"/>
        <end position="125"/>
    </location>
</feature>
<dbReference type="InterPro" id="IPR000794">
    <property type="entry name" value="Beta-ketoacyl_synthase"/>
</dbReference>
<comment type="caution">
    <text evidence="3">The sequence shown here is derived from an EMBL/GenBank/DDBJ whole genome shotgun (WGS) entry which is preliminary data.</text>
</comment>
<evidence type="ECO:0000259" key="2">
    <source>
        <dbReference type="PROSITE" id="PS52004"/>
    </source>
</evidence>
<sequence length="126" mass="12755">ALRTVLNQASLDPKTLGHINAHGLSTGPMDRAEAQAIATVVGDTPVTAPKGNFGHAGAGSGLLELAASVLAVESGTIPQTRNYETPDPACPINVIHEKPMTGRPSTAISVNFSTMGQASAVAITAD</sequence>
<dbReference type="PANTHER" id="PTHR11712">
    <property type="entry name" value="POLYKETIDE SYNTHASE-RELATED"/>
    <property type="match status" value="1"/>
</dbReference>
<feature type="non-terminal residue" evidence="3">
    <location>
        <position position="1"/>
    </location>
</feature>
<accession>X1CLR0</accession>
<dbReference type="GO" id="GO:0005829">
    <property type="term" value="C:cytosol"/>
    <property type="evidence" value="ECO:0007669"/>
    <property type="project" value="TreeGrafter"/>
</dbReference>
<evidence type="ECO:0000256" key="1">
    <source>
        <dbReference type="ARBA" id="ARBA00022679"/>
    </source>
</evidence>
<gene>
    <name evidence="3" type="ORF">S01H4_55849</name>
</gene>
<dbReference type="SUPFAM" id="SSF53901">
    <property type="entry name" value="Thiolase-like"/>
    <property type="match status" value="1"/>
</dbReference>
<dbReference type="EMBL" id="BART01032287">
    <property type="protein sequence ID" value="GAH09346.1"/>
    <property type="molecule type" value="Genomic_DNA"/>
</dbReference>
<organism evidence="3">
    <name type="scientific">marine sediment metagenome</name>
    <dbReference type="NCBI Taxonomy" id="412755"/>
    <lineage>
        <taxon>unclassified sequences</taxon>
        <taxon>metagenomes</taxon>
        <taxon>ecological metagenomes</taxon>
    </lineage>
</organism>
<dbReference type="InterPro" id="IPR014031">
    <property type="entry name" value="Ketoacyl_synth_C"/>
</dbReference>
<dbReference type="InterPro" id="IPR016039">
    <property type="entry name" value="Thiolase-like"/>
</dbReference>
<dbReference type="GO" id="GO:0006633">
    <property type="term" value="P:fatty acid biosynthetic process"/>
    <property type="evidence" value="ECO:0007669"/>
    <property type="project" value="TreeGrafter"/>
</dbReference>
<dbReference type="Pfam" id="PF02801">
    <property type="entry name" value="Ketoacyl-synt_C"/>
    <property type="match status" value="1"/>
</dbReference>
<keyword evidence="1" id="KW-0808">Transferase</keyword>